<proteinExistence type="predicted"/>
<gene>
    <name evidence="1" type="ORF">MRB53_020863</name>
</gene>
<sequence length="190" mass="22589">MPFATVERVEKIVYDYSASGRLPRYALWDSRYGCVLKGKKLSSSAHTEEYMNWYRANTIMYISRGQAHEEIDTTKAKRDEYEGCYEQKNVKELLLHMERSIDRAMLKKTSIEHFWNSWIRKIFRFRSGLNTGFVKFKDDFLYSSTSEDESHNSHSHFIVIHFGYYLHICHYKQGRNALTKKRISNKKMTG</sequence>
<keyword evidence="2" id="KW-1185">Reference proteome</keyword>
<dbReference type="EMBL" id="CM056814">
    <property type="protein sequence ID" value="KAJ8627556.1"/>
    <property type="molecule type" value="Genomic_DNA"/>
</dbReference>
<organism evidence="1 2">
    <name type="scientific">Persea americana</name>
    <name type="common">Avocado</name>
    <dbReference type="NCBI Taxonomy" id="3435"/>
    <lineage>
        <taxon>Eukaryota</taxon>
        <taxon>Viridiplantae</taxon>
        <taxon>Streptophyta</taxon>
        <taxon>Embryophyta</taxon>
        <taxon>Tracheophyta</taxon>
        <taxon>Spermatophyta</taxon>
        <taxon>Magnoliopsida</taxon>
        <taxon>Magnoliidae</taxon>
        <taxon>Laurales</taxon>
        <taxon>Lauraceae</taxon>
        <taxon>Persea</taxon>
    </lineage>
</organism>
<reference evidence="1 2" key="1">
    <citation type="journal article" date="2022" name="Hortic Res">
        <title>A haplotype resolved chromosomal level avocado genome allows analysis of novel avocado genes.</title>
        <authorList>
            <person name="Nath O."/>
            <person name="Fletcher S.J."/>
            <person name="Hayward A."/>
            <person name="Shaw L.M."/>
            <person name="Masouleh A.K."/>
            <person name="Furtado A."/>
            <person name="Henry R.J."/>
            <person name="Mitter N."/>
        </authorList>
    </citation>
    <scope>NUCLEOTIDE SEQUENCE [LARGE SCALE GENOMIC DNA]</scope>
    <source>
        <strain evidence="2">cv. Hass</strain>
    </source>
</reference>
<accession>A0ACC2L2E5</accession>
<comment type="caution">
    <text evidence="1">The sequence shown here is derived from an EMBL/GenBank/DDBJ whole genome shotgun (WGS) entry which is preliminary data.</text>
</comment>
<evidence type="ECO:0000313" key="2">
    <source>
        <dbReference type="Proteomes" id="UP001234297"/>
    </source>
</evidence>
<name>A0ACC2L2E5_PERAE</name>
<evidence type="ECO:0000313" key="1">
    <source>
        <dbReference type="EMBL" id="KAJ8627556.1"/>
    </source>
</evidence>
<dbReference type="Proteomes" id="UP001234297">
    <property type="component" value="Chromosome 6"/>
</dbReference>
<protein>
    <submittedName>
        <fullName evidence="1">Uncharacterized protein</fullName>
    </submittedName>
</protein>